<comment type="subcellular location">
    <subcellularLocation>
        <location evidence="1">Cell membrane</location>
        <topology evidence="1">Multi-pass membrane protein</topology>
    </subcellularLocation>
</comment>
<dbReference type="GO" id="GO:0051301">
    <property type="term" value="P:cell division"/>
    <property type="evidence" value="ECO:0007669"/>
    <property type="project" value="UniProtKB-KW"/>
</dbReference>
<evidence type="ECO:0000313" key="8">
    <source>
        <dbReference type="EMBL" id="QHQ37059.1"/>
    </source>
</evidence>
<dbReference type="Pfam" id="PF02687">
    <property type="entry name" value="FtsX"/>
    <property type="match status" value="1"/>
</dbReference>
<keyword evidence="9" id="KW-1185">Reference proteome</keyword>
<feature type="transmembrane region" description="Helical" evidence="6">
    <location>
        <begin position="170"/>
        <end position="190"/>
    </location>
</feature>
<dbReference type="InterPro" id="IPR003838">
    <property type="entry name" value="ABC3_permease_C"/>
</dbReference>
<evidence type="ECO:0000256" key="1">
    <source>
        <dbReference type="ARBA" id="ARBA00004651"/>
    </source>
</evidence>
<dbReference type="PANTHER" id="PTHR47755:SF1">
    <property type="entry name" value="CELL DIVISION PROTEIN FTSX"/>
    <property type="match status" value="1"/>
</dbReference>
<reference evidence="8 9" key="1">
    <citation type="submission" date="2019-12" db="EMBL/GenBank/DDBJ databases">
        <title>Complete genome sequence of Algicella marina strain 9Alg 56(T) isolated from the red alga Tichocarpus crinitus.</title>
        <authorList>
            <person name="Kim S.-G."/>
            <person name="Nedashkovskaya O.I."/>
        </authorList>
    </citation>
    <scope>NUCLEOTIDE SEQUENCE [LARGE SCALE GENOMIC DNA]</scope>
    <source>
        <strain evidence="8 9">9Alg 56</strain>
    </source>
</reference>
<keyword evidence="8" id="KW-0132">Cell division</keyword>
<proteinExistence type="predicted"/>
<name>A0A6P1T700_9RHOB</name>
<evidence type="ECO:0000259" key="7">
    <source>
        <dbReference type="Pfam" id="PF02687"/>
    </source>
</evidence>
<keyword evidence="3 6" id="KW-0812">Transmembrane</keyword>
<keyword evidence="2" id="KW-1003">Cell membrane</keyword>
<gene>
    <name evidence="8" type="ORF">GO499_18670</name>
</gene>
<dbReference type="GO" id="GO:0032153">
    <property type="term" value="C:cell division site"/>
    <property type="evidence" value="ECO:0007669"/>
    <property type="project" value="TreeGrafter"/>
</dbReference>
<evidence type="ECO:0000256" key="3">
    <source>
        <dbReference type="ARBA" id="ARBA00022692"/>
    </source>
</evidence>
<dbReference type="EMBL" id="CP046620">
    <property type="protein sequence ID" value="QHQ37059.1"/>
    <property type="molecule type" value="Genomic_DNA"/>
</dbReference>
<organism evidence="8 9">
    <name type="scientific">Algicella marina</name>
    <dbReference type="NCBI Taxonomy" id="2683284"/>
    <lineage>
        <taxon>Bacteria</taxon>
        <taxon>Pseudomonadati</taxon>
        <taxon>Pseudomonadota</taxon>
        <taxon>Alphaproteobacteria</taxon>
        <taxon>Rhodobacterales</taxon>
        <taxon>Paracoccaceae</taxon>
        <taxon>Algicella</taxon>
    </lineage>
</organism>
<evidence type="ECO:0000256" key="4">
    <source>
        <dbReference type="ARBA" id="ARBA00022989"/>
    </source>
</evidence>
<dbReference type="GO" id="GO:0005886">
    <property type="term" value="C:plasma membrane"/>
    <property type="evidence" value="ECO:0007669"/>
    <property type="project" value="UniProtKB-SubCell"/>
</dbReference>
<keyword evidence="5 6" id="KW-0472">Membrane</keyword>
<dbReference type="Proteomes" id="UP000464495">
    <property type="component" value="Chromosome"/>
</dbReference>
<evidence type="ECO:0000256" key="2">
    <source>
        <dbReference type="ARBA" id="ARBA00022475"/>
    </source>
</evidence>
<dbReference type="KEGG" id="amaq:GO499_18670"/>
<keyword evidence="8" id="KW-0131">Cell cycle</keyword>
<feature type="transmembrane region" description="Helical" evidence="6">
    <location>
        <begin position="227"/>
        <end position="245"/>
    </location>
</feature>
<accession>A0A6P1T700</accession>
<feature type="transmembrane region" description="Helical" evidence="6">
    <location>
        <begin position="29"/>
        <end position="50"/>
    </location>
</feature>
<dbReference type="RefSeq" id="WP_161863602.1">
    <property type="nucleotide sequence ID" value="NZ_CP046620.1"/>
</dbReference>
<feature type="domain" description="ABC3 transporter permease C-terminal" evidence="7">
    <location>
        <begin position="175"/>
        <end position="290"/>
    </location>
</feature>
<dbReference type="AlphaFoldDB" id="A0A6P1T700"/>
<evidence type="ECO:0000313" key="9">
    <source>
        <dbReference type="Proteomes" id="UP000464495"/>
    </source>
</evidence>
<sequence>MSGVILKIRSLGPSAADKIVPPTGATARLTIFVAAAMAFMAVFAIAASLASARLADRWEDALDGVASIEVTSGDSADVERVLAVLETTPGVLEPEVVSETRQRELLSPWFGEDFPLEGLLLPRLVELREGSDLDRQGLVLRLGEEVPTAVYHNASDWQAQVARDAGKVGAAAFGLLVLTAGVVAALITLASTSSLVAQASVIETLRLIGAEDEFIARAFVRRFTMRGFAGAACGTVIGILLLLILTRGDGSFLSELRPAGPWGWLLFILIPFFAGLIALASTMLATRRILARLM</sequence>
<dbReference type="PANTHER" id="PTHR47755">
    <property type="entry name" value="CELL DIVISION PROTEIN FTSX"/>
    <property type="match status" value="1"/>
</dbReference>
<keyword evidence="4 6" id="KW-1133">Transmembrane helix</keyword>
<evidence type="ECO:0000256" key="6">
    <source>
        <dbReference type="SAM" id="Phobius"/>
    </source>
</evidence>
<feature type="transmembrane region" description="Helical" evidence="6">
    <location>
        <begin position="265"/>
        <end position="285"/>
    </location>
</feature>
<protein>
    <submittedName>
        <fullName evidence="8">Cell division protein FtsX</fullName>
    </submittedName>
</protein>
<dbReference type="InterPro" id="IPR004513">
    <property type="entry name" value="FtsX"/>
</dbReference>
<evidence type="ECO:0000256" key="5">
    <source>
        <dbReference type="ARBA" id="ARBA00023136"/>
    </source>
</evidence>